<reference evidence="2 3" key="1">
    <citation type="submission" date="2011-02" db="EMBL/GenBank/DDBJ databases">
        <authorList>
            <person name="Weinstock G."/>
            <person name="Sodergren E."/>
            <person name="Clifton S."/>
            <person name="Fulton L."/>
            <person name="Fulton B."/>
            <person name="Courtney L."/>
            <person name="Fronick C."/>
            <person name="Harrison M."/>
            <person name="Strong C."/>
            <person name="Farmer C."/>
            <person name="Delahaunty K."/>
            <person name="Markovic C."/>
            <person name="Hall O."/>
            <person name="Minx P."/>
            <person name="Tomlinson C."/>
            <person name="Mitreva M."/>
            <person name="Hou S."/>
            <person name="Chen J."/>
            <person name="Wollam A."/>
            <person name="Pepin K.H."/>
            <person name="Johnson M."/>
            <person name="Bhonagiri V."/>
            <person name="Zhang X."/>
            <person name="Suruliraj S."/>
            <person name="Warren W."/>
            <person name="Chinwalla A."/>
            <person name="Mardis E.R."/>
            <person name="Wilson R.K."/>
        </authorList>
    </citation>
    <scope>NUCLEOTIDE SEQUENCE [LARGE SCALE GENOMIC DNA]</scope>
    <source>
        <strain evidence="2 3">YIT 12056</strain>
    </source>
</reference>
<sequence>MNSAFFLDNKRIKRTFALIYRFCLSNCFDIEFILVCLPLLLMKSTAFE</sequence>
<evidence type="ECO:0000313" key="2">
    <source>
        <dbReference type="EMBL" id="EGF53993.1"/>
    </source>
</evidence>
<dbReference type="Proteomes" id="UP000010321">
    <property type="component" value="Unassembled WGS sequence"/>
</dbReference>
<evidence type="ECO:0000256" key="1">
    <source>
        <dbReference type="SAM" id="Phobius"/>
    </source>
</evidence>
<keyword evidence="1" id="KW-0812">Transmembrane</keyword>
<keyword evidence="1" id="KW-0472">Membrane</keyword>
<feature type="transmembrane region" description="Helical" evidence="1">
    <location>
        <begin position="18"/>
        <end position="41"/>
    </location>
</feature>
<keyword evidence="1" id="KW-1133">Transmembrane helix</keyword>
<evidence type="ECO:0000313" key="3">
    <source>
        <dbReference type="Proteomes" id="UP000010321"/>
    </source>
</evidence>
<organism evidence="2 3">
    <name type="scientific">Bacteroides clarus YIT 12056</name>
    <dbReference type="NCBI Taxonomy" id="762984"/>
    <lineage>
        <taxon>Bacteria</taxon>
        <taxon>Pseudomonadati</taxon>
        <taxon>Bacteroidota</taxon>
        <taxon>Bacteroidia</taxon>
        <taxon>Bacteroidales</taxon>
        <taxon>Bacteroidaceae</taxon>
        <taxon>Bacteroides</taxon>
    </lineage>
</organism>
<protein>
    <submittedName>
        <fullName evidence="2">Uncharacterized protein</fullName>
    </submittedName>
</protein>
<name>A0ABN0CR93_9BACE</name>
<accession>A0ABN0CR93</accession>
<gene>
    <name evidence="2" type="ORF">HMPREF9445_00732</name>
</gene>
<dbReference type="EMBL" id="AFBM01000007">
    <property type="protein sequence ID" value="EGF53993.1"/>
    <property type="molecule type" value="Genomic_DNA"/>
</dbReference>
<proteinExistence type="predicted"/>
<keyword evidence="3" id="KW-1185">Reference proteome</keyword>
<comment type="caution">
    <text evidence="2">The sequence shown here is derived from an EMBL/GenBank/DDBJ whole genome shotgun (WGS) entry which is preliminary data.</text>
</comment>